<evidence type="ECO:0000313" key="1">
    <source>
        <dbReference type="Proteomes" id="UP000887565"/>
    </source>
</evidence>
<proteinExistence type="predicted"/>
<accession>A0A915HMP7</accession>
<dbReference type="Proteomes" id="UP000887565">
    <property type="component" value="Unplaced"/>
</dbReference>
<reference evidence="2" key="1">
    <citation type="submission" date="2022-11" db="UniProtKB">
        <authorList>
            <consortium name="WormBaseParasite"/>
        </authorList>
    </citation>
    <scope>IDENTIFICATION</scope>
</reference>
<protein>
    <submittedName>
        <fullName evidence="2">Uncharacterized protein</fullName>
    </submittedName>
</protein>
<evidence type="ECO:0000313" key="2">
    <source>
        <dbReference type="WBParaSite" id="nRc.2.0.1.t02622-RA"/>
    </source>
</evidence>
<name>A0A915HMP7_ROMCU</name>
<dbReference type="WBParaSite" id="nRc.2.0.1.t02622-RA">
    <property type="protein sequence ID" value="nRc.2.0.1.t02622-RA"/>
    <property type="gene ID" value="nRc.2.0.1.g02622"/>
</dbReference>
<sequence length="75" mass="8253">MTIFHQELADQCVRAGFINLRDSLVFVFGDPGDNGFFNHPALTRRLVVAVPTAFIVAARVTDRIFIVFLDGDDGG</sequence>
<keyword evidence="1" id="KW-1185">Reference proteome</keyword>
<dbReference type="AlphaFoldDB" id="A0A915HMP7"/>
<organism evidence="1 2">
    <name type="scientific">Romanomermis culicivorax</name>
    <name type="common">Nematode worm</name>
    <dbReference type="NCBI Taxonomy" id="13658"/>
    <lineage>
        <taxon>Eukaryota</taxon>
        <taxon>Metazoa</taxon>
        <taxon>Ecdysozoa</taxon>
        <taxon>Nematoda</taxon>
        <taxon>Enoplea</taxon>
        <taxon>Dorylaimia</taxon>
        <taxon>Mermithida</taxon>
        <taxon>Mermithoidea</taxon>
        <taxon>Mermithidae</taxon>
        <taxon>Romanomermis</taxon>
    </lineage>
</organism>